<evidence type="ECO:0000259" key="5">
    <source>
        <dbReference type="PROSITE" id="PS51898"/>
    </source>
</evidence>
<evidence type="ECO:0000313" key="7">
    <source>
        <dbReference type="Proteomes" id="UP001161160"/>
    </source>
</evidence>
<evidence type="ECO:0000256" key="2">
    <source>
        <dbReference type="ARBA" id="ARBA00022908"/>
    </source>
</evidence>
<organism evidence="6 7">
    <name type="scientific">Polynucleobacter sphagniphilus</name>
    <dbReference type="NCBI Taxonomy" id="1743169"/>
    <lineage>
        <taxon>Bacteria</taxon>
        <taxon>Pseudomonadati</taxon>
        <taxon>Pseudomonadota</taxon>
        <taxon>Betaproteobacteria</taxon>
        <taxon>Burkholderiales</taxon>
        <taxon>Burkholderiaceae</taxon>
        <taxon>Polynucleobacter</taxon>
    </lineage>
</organism>
<keyword evidence="4" id="KW-0233">DNA recombination</keyword>
<dbReference type="RefSeq" id="WP_280756621.1">
    <property type="nucleotide sequence ID" value="NZ_JARXYA010000003.1"/>
</dbReference>
<dbReference type="Pfam" id="PF00589">
    <property type="entry name" value="Phage_integrase"/>
    <property type="match status" value="1"/>
</dbReference>
<dbReference type="InterPro" id="IPR002104">
    <property type="entry name" value="Integrase_catalytic"/>
</dbReference>
<feature type="domain" description="Tyr recombinase" evidence="5">
    <location>
        <begin position="255"/>
        <end position="436"/>
    </location>
</feature>
<proteinExistence type="inferred from homology"/>
<name>A0AA43S5M7_9BURK</name>
<dbReference type="InterPro" id="IPR011010">
    <property type="entry name" value="DNA_brk_join_enz"/>
</dbReference>
<comment type="caution">
    <text evidence="6">The sequence shown here is derived from an EMBL/GenBank/DDBJ whole genome shotgun (WGS) entry which is preliminary data.</text>
</comment>
<dbReference type="GO" id="GO:0006310">
    <property type="term" value="P:DNA recombination"/>
    <property type="evidence" value="ECO:0007669"/>
    <property type="project" value="UniProtKB-KW"/>
</dbReference>
<dbReference type="Proteomes" id="UP001161160">
    <property type="component" value="Unassembled WGS sequence"/>
</dbReference>
<sequence>MLLISTQNITVKLKYYFNNNGQHYFQRSIPRALQRFYGDKKIVRHKLPSIHSQMLLEMNRLAHHYDQHFKALKSGQGGTPSQIQEQAVALLASHGVLPGAANTPARVPEGMYEYPHLDYIEDYLRDKKQAGTMTKVDELAQLLLSKPMPILLSQATDVYFENHEHGTSEKFKKNTLKRWKNIYDVTGGDIALADVTREMARRYIKHRLTTVKTTTVERELKTIRAVINSVIKEKSLNLSNKFERLTIPKKGKDSVARKPFSQDEYRKLIAGCVSKADEIRVLILICCLTGVRPSEAAGLRREDVYLDDEYPHFDVVEYGGRTLKTKNSVRKVPLIPAAAKVLAQYLETHTDSVVFPRYCDGNEVLGDNVSGATNRYIASLGISKTLYSARHTVKTLLDQAGTPEYLAESIGGWGKPSISRGYGDGHSLARKYAALQKALTTVLVNESE</sequence>
<dbReference type="EMBL" id="JARXYA010000003">
    <property type="protein sequence ID" value="MDH6503532.1"/>
    <property type="molecule type" value="Genomic_DNA"/>
</dbReference>
<evidence type="ECO:0000313" key="6">
    <source>
        <dbReference type="EMBL" id="MDH6503532.1"/>
    </source>
</evidence>
<dbReference type="Gene3D" id="1.10.150.130">
    <property type="match status" value="1"/>
</dbReference>
<dbReference type="PANTHER" id="PTHR30349:SF41">
    <property type="entry name" value="INTEGRASE_RECOMBINASE PROTEIN MJ0367-RELATED"/>
    <property type="match status" value="1"/>
</dbReference>
<keyword evidence="7" id="KW-1185">Reference proteome</keyword>
<evidence type="ECO:0000256" key="1">
    <source>
        <dbReference type="ARBA" id="ARBA00008857"/>
    </source>
</evidence>
<dbReference type="SUPFAM" id="SSF56349">
    <property type="entry name" value="DNA breaking-rejoining enzymes"/>
    <property type="match status" value="1"/>
</dbReference>
<gene>
    <name evidence="6" type="ORF">M2127_000822</name>
</gene>
<dbReference type="GO" id="GO:0003677">
    <property type="term" value="F:DNA binding"/>
    <property type="evidence" value="ECO:0007669"/>
    <property type="project" value="UniProtKB-KW"/>
</dbReference>
<protein>
    <submittedName>
        <fullName evidence="6">Integrase</fullName>
    </submittedName>
</protein>
<keyword evidence="3" id="KW-0238">DNA-binding</keyword>
<dbReference type="AlphaFoldDB" id="A0AA43S5M7"/>
<accession>A0AA43S5M7</accession>
<reference evidence="6" key="1">
    <citation type="submission" date="2023-04" db="EMBL/GenBank/DDBJ databases">
        <title>Genome Encyclopedia of Bacteria and Archaea VI: Functional Genomics of Type Strains.</title>
        <authorList>
            <person name="Whitman W."/>
        </authorList>
    </citation>
    <scope>NUCLEOTIDE SEQUENCE</scope>
    <source>
        <strain evidence="6">Enz.4-51</strain>
    </source>
</reference>
<evidence type="ECO:0000256" key="3">
    <source>
        <dbReference type="ARBA" id="ARBA00023125"/>
    </source>
</evidence>
<dbReference type="InterPro" id="IPR010998">
    <property type="entry name" value="Integrase_recombinase_N"/>
</dbReference>
<dbReference type="GO" id="GO:0015074">
    <property type="term" value="P:DNA integration"/>
    <property type="evidence" value="ECO:0007669"/>
    <property type="project" value="UniProtKB-KW"/>
</dbReference>
<evidence type="ECO:0000256" key="4">
    <source>
        <dbReference type="ARBA" id="ARBA00023172"/>
    </source>
</evidence>
<dbReference type="PROSITE" id="PS51898">
    <property type="entry name" value="TYR_RECOMBINASE"/>
    <property type="match status" value="1"/>
</dbReference>
<comment type="similarity">
    <text evidence="1">Belongs to the 'phage' integrase family.</text>
</comment>
<dbReference type="Gene3D" id="1.10.443.10">
    <property type="entry name" value="Intergrase catalytic core"/>
    <property type="match status" value="1"/>
</dbReference>
<dbReference type="PANTHER" id="PTHR30349">
    <property type="entry name" value="PHAGE INTEGRASE-RELATED"/>
    <property type="match status" value="1"/>
</dbReference>
<dbReference type="InterPro" id="IPR013762">
    <property type="entry name" value="Integrase-like_cat_sf"/>
</dbReference>
<dbReference type="InterPro" id="IPR050090">
    <property type="entry name" value="Tyrosine_recombinase_XerCD"/>
</dbReference>
<keyword evidence="2" id="KW-0229">DNA integration</keyword>